<name>A0A9D4NTL9_DERFA</name>
<dbReference type="AlphaFoldDB" id="A0A9D4NTL9"/>
<protein>
    <submittedName>
        <fullName evidence="2">Uncharacterized protein</fullName>
    </submittedName>
</protein>
<gene>
    <name evidence="2" type="ORF">HUG17_9188</name>
</gene>
<evidence type="ECO:0000256" key="1">
    <source>
        <dbReference type="SAM" id="MobiDB-lite"/>
    </source>
</evidence>
<proteinExistence type="predicted"/>
<comment type="caution">
    <text evidence="2">The sequence shown here is derived from an EMBL/GenBank/DDBJ whole genome shotgun (WGS) entry which is preliminary data.</text>
</comment>
<dbReference type="EMBL" id="SDOV01000008">
    <property type="protein sequence ID" value="KAH7638083.1"/>
    <property type="molecule type" value="Genomic_DNA"/>
</dbReference>
<accession>A0A9D4NTL9</accession>
<feature type="region of interest" description="Disordered" evidence="1">
    <location>
        <begin position="1"/>
        <end position="20"/>
    </location>
</feature>
<reference evidence="2" key="2">
    <citation type="journal article" date="2021" name="World Allergy Organ. J.">
        <title>Chromosome-level assembly of Dermatophagoides farinae genome and transcriptome reveals two novel allergens Der f 37 and Der f 39.</title>
        <authorList>
            <person name="Chen J."/>
            <person name="Cai Z."/>
            <person name="Fan D."/>
            <person name="Hu J."/>
            <person name="Hou Y."/>
            <person name="He Y."/>
            <person name="Zhang Z."/>
            <person name="Zhao Z."/>
            <person name="Gao P."/>
            <person name="Hu W."/>
            <person name="Sun J."/>
            <person name="Li J."/>
            <person name="Ji K."/>
        </authorList>
    </citation>
    <scope>NUCLEOTIDE SEQUENCE</scope>
    <source>
        <strain evidence="2">JKM2019</strain>
    </source>
</reference>
<reference evidence="2" key="1">
    <citation type="submission" date="2020-06" db="EMBL/GenBank/DDBJ databases">
        <authorList>
            <person name="Ji K."/>
            <person name="Li J."/>
        </authorList>
    </citation>
    <scope>NUCLEOTIDE SEQUENCE</scope>
    <source>
        <strain evidence="2">JKM2019</strain>
        <tissue evidence="2">Whole body</tissue>
    </source>
</reference>
<dbReference type="Proteomes" id="UP000828236">
    <property type="component" value="Unassembled WGS sequence"/>
</dbReference>
<sequence length="192" mass="22429">MLTDSSCNGGHHAETAPESENNKQTFWRMILSDERAYLKSLTKRLKSLAEHVDNPFLQQSAQFSMDEMESMMKFFPFLCDLIGGDEDDDDSYYVGISGLSDVIDEIVDVAQIEATFLLRENRKPESDQIYDRSKFLRDRLQDLQSKRITDNPQDVYNQIKIVFTEMAKFEHFMLDSQKRFSVNYANVINYNY</sequence>
<evidence type="ECO:0000313" key="2">
    <source>
        <dbReference type="EMBL" id="KAH7638083.1"/>
    </source>
</evidence>
<organism evidence="2">
    <name type="scientific">Dermatophagoides farinae</name>
    <name type="common">American house dust mite</name>
    <dbReference type="NCBI Taxonomy" id="6954"/>
    <lineage>
        <taxon>Eukaryota</taxon>
        <taxon>Metazoa</taxon>
        <taxon>Ecdysozoa</taxon>
        <taxon>Arthropoda</taxon>
        <taxon>Chelicerata</taxon>
        <taxon>Arachnida</taxon>
        <taxon>Acari</taxon>
        <taxon>Acariformes</taxon>
        <taxon>Sarcoptiformes</taxon>
        <taxon>Astigmata</taxon>
        <taxon>Psoroptidia</taxon>
        <taxon>Analgoidea</taxon>
        <taxon>Pyroglyphidae</taxon>
        <taxon>Dermatophagoidinae</taxon>
        <taxon>Dermatophagoides</taxon>
    </lineage>
</organism>